<dbReference type="EMBL" id="ML119711">
    <property type="protein sequence ID" value="RPA78452.1"/>
    <property type="molecule type" value="Genomic_DNA"/>
</dbReference>
<evidence type="ECO:0008006" key="4">
    <source>
        <dbReference type="Google" id="ProtNLM"/>
    </source>
</evidence>
<accession>A0A3N4HX64</accession>
<dbReference type="SUPFAM" id="SSF54695">
    <property type="entry name" value="POZ domain"/>
    <property type="match status" value="1"/>
</dbReference>
<dbReference type="AlphaFoldDB" id="A0A3N4HX64"/>
<dbReference type="Gene3D" id="3.30.710.10">
    <property type="entry name" value="Potassium Channel Kv1.1, Chain A"/>
    <property type="match status" value="1"/>
</dbReference>
<gene>
    <name evidence="2" type="ORF">BJ508DRAFT_329211</name>
</gene>
<name>A0A3N4HX64_ASCIM</name>
<feature type="region of interest" description="Disordered" evidence="1">
    <location>
        <begin position="297"/>
        <end position="317"/>
    </location>
</feature>
<evidence type="ECO:0000313" key="2">
    <source>
        <dbReference type="EMBL" id="RPA78452.1"/>
    </source>
</evidence>
<evidence type="ECO:0000256" key="1">
    <source>
        <dbReference type="SAM" id="MobiDB-lite"/>
    </source>
</evidence>
<reference evidence="2 3" key="1">
    <citation type="journal article" date="2018" name="Nat. Ecol. Evol.">
        <title>Pezizomycetes genomes reveal the molecular basis of ectomycorrhizal truffle lifestyle.</title>
        <authorList>
            <person name="Murat C."/>
            <person name="Payen T."/>
            <person name="Noel B."/>
            <person name="Kuo A."/>
            <person name="Morin E."/>
            <person name="Chen J."/>
            <person name="Kohler A."/>
            <person name="Krizsan K."/>
            <person name="Balestrini R."/>
            <person name="Da Silva C."/>
            <person name="Montanini B."/>
            <person name="Hainaut M."/>
            <person name="Levati E."/>
            <person name="Barry K.W."/>
            <person name="Belfiori B."/>
            <person name="Cichocki N."/>
            <person name="Clum A."/>
            <person name="Dockter R.B."/>
            <person name="Fauchery L."/>
            <person name="Guy J."/>
            <person name="Iotti M."/>
            <person name="Le Tacon F."/>
            <person name="Lindquist E.A."/>
            <person name="Lipzen A."/>
            <person name="Malagnac F."/>
            <person name="Mello A."/>
            <person name="Molinier V."/>
            <person name="Miyauchi S."/>
            <person name="Poulain J."/>
            <person name="Riccioni C."/>
            <person name="Rubini A."/>
            <person name="Sitrit Y."/>
            <person name="Splivallo R."/>
            <person name="Traeger S."/>
            <person name="Wang M."/>
            <person name="Zifcakova L."/>
            <person name="Wipf D."/>
            <person name="Zambonelli A."/>
            <person name="Paolocci F."/>
            <person name="Nowrousian M."/>
            <person name="Ottonello S."/>
            <person name="Baldrian P."/>
            <person name="Spatafora J.W."/>
            <person name="Henrissat B."/>
            <person name="Nagy L.G."/>
            <person name="Aury J.M."/>
            <person name="Wincker P."/>
            <person name="Grigoriev I.V."/>
            <person name="Bonfante P."/>
            <person name="Martin F.M."/>
        </authorList>
    </citation>
    <scope>NUCLEOTIDE SEQUENCE [LARGE SCALE GENOMIC DNA]</scope>
    <source>
        <strain evidence="2 3">RN42</strain>
    </source>
</reference>
<dbReference type="Proteomes" id="UP000275078">
    <property type="component" value="Unassembled WGS sequence"/>
</dbReference>
<organism evidence="2 3">
    <name type="scientific">Ascobolus immersus RN42</name>
    <dbReference type="NCBI Taxonomy" id="1160509"/>
    <lineage>
        <taxon>Eukaryota</taxon>
        <taxon>Fungi</taxon>
        <taxon>Dikarya</taxon>
        <taxon>Ascomycota</taxon>
        <taxon>Pezizomycotina</taxon>
        <taxon>Pezizomycetes</taxon>
        <taxon>Pezizales</taxon>
        <taxon>Ascobolaceae</taxon>
        <taxon>Ascobolus</taxon>
    </lineage>
</organism>
<dbReference type="PROSITE" id="PS51257">
    <property type="entry name" value="PROKAR_LIPOPROTEIN"/>
    <property type="match status" value="1"/>
</dbReference>
<proteinExistence type="predicted"/>
<sequence>MSGTTERVVRCSRGDPIEYYKANPTFMGTCACHSHIIACDGTEEKSYCMVGCNKCYKLIKQKKEQETTRLNGISKELVYKTTRIAILETELGLVRNGRQEAECAAYTAQMSLEEQRGMWKDLNGEFHYSRIFQSPILTIQLSHPKAGILGHTYRIHLERLTQVSSFFADRANNLRQTGSYKSSTFHPVAFKYFVQYLYSGNYFLPASHGSLACYIHTLIYFLADTLGAPEIKKLAKAKLEDSLLERDGQDLVELPDIQAVVKMVEVTYASTSEPVDNKSVGSDTGIFLTPASSMDGYTTDESDVATTVPETEEKTESSRFGVKLYDAPERELAQTLDCLDIADDETMDADHKAMLDTHPMRRLVSNYAAYRVVGLNKRADFRALLRRFPEFTVDMMIAREKLWTMRERDDDSSEEEDS</sequence>
<evidence type="ECO:0000313" key="3">
    <source>
        <dbReference type="Proteomes" id="UP000275078"/>
    </source>
</evidence>
<protein>
    <recommendedName>
        <fullName evidence="4">BTB domain-containing protein</fullName>
    </recommendedName>
</protein>
<dbReference type="InterPro" id="IPR011333">
    <property type="entry name" value="SKP1/BTB/POZ_sf"/>
</dbReference>
<keyword evidence="3" id="KW-1185">Reference proteome</keyword>